<dbReference type="PANTHER" id="PTHR24366:SF96">
    <property type="entry name" value="LEUCINE RICH REPEAT CONTAINING 53"/>
    <property type="match status" value="1"/>
</dbReference>
<evidence type="ECO:0000256" key="1">
    <source>
        <dbReference type="ARBA" id="ARBA00022614"/>
    </source>
</evidence>
<dbReference type="InterPro" id="IPR032675">
    <property type="entry name" value="LRR_dom_sf"/>
</dbReference>
<sequence>MSVPTIPLRSAISLKVLKLSANPIRVLDEHSFVKMNTLTELYLDDMKELIEIKEKTFSYLYNLQKISISNLTSLDLRENPWTCDCHLLWAKYCHLRPELTHGIM</sequence>
<gene>
    <name evidence="3" type="ORF">ONB1V03_LOCUS14867</name>
</gene>
<keyword evidence="2" id="KW-0677">Repeat</keyword>
<dbReference type="SUPFAM" id="SSF52058">
    <property type="entry name" value="L domain-like"/>
    <property type="match status" value="1"/>
</dbReference>
<organism evidence="3">
    <name type="scientific">Oppiella nova</name>
    <dbReference type="NCBI Taxonomy" id="334625"/>
    <lineage>
        <taxon>Eukaryota</taxon>
        <taxon>Metazoa</taxon>
        <taxon>Ecdysozoa</taxon>
        <taxon>Arthropoda</taxon>
        <taxon>Chelicerata</taxon>
        <taxon>Arachnida</taxon>
        <taxon>Acari</taxon>
        <taxon>Acariformes</taxon>
        <taxon>Sarcoptiformes</taxon>
        <taxon>Oribatida</taxon>
        <taxon>Brachypylina</taxon>
        <taxon>Oppioidea</taxon>
        <taxon>Oppiidae</taxon>
        <taxon>Oppiella</taxon>
    </lineage>
</organism>
<keyword evidence="1" id="KW-0433">Leucine-rich repeat</keyword>
<protein>
    <submittedName>
        <fullName evidence="3">Uncharacterized protein</fullName>
    </submittedName>
</protein>
<dbReference type="OrthoDB" id="635273at2759"/>
<dbReference type="AlphaFoldDB" id="A0A7R9QTU5"/>
<dbReference type="PANTHER" id="PTHR24366">
    <property type="entry name" value="IG(IMMUNOGLOBULIN) AND LRR(LEUCINE RICH REPEAT) DOMAINS"/>
    <property type="match status" value="1"/>
</dbReference>
<evidence type="ECO:0000313" key="3">
    <source>
        <dbReference type="EMBL" id="CAD7658244.1"/>
    </source>
</evidence>
<evidence type="ECO:0000313" key="4">
    <source>
        <dbReference type="Proteomes" id="UP000728032"/>
    </source>
</evidence>
<dbReference type="EMBL" id="CAJPVJ010014572">
    <property type="protein sequence ID" value="CAG2175430.1"/>
    <property type="molecule type" value="Genomic_DNA"/>
</dbReference>
<proteinExistence type="predicted"/>
<reference evidence="3" key="1">
    <citation type="submission" date="2020-11" db="EMBL/GenBank/DDBJ databases">
        <authorList>
            <person name="Tran Van P."/>
        </authorList>
    </citation>
    <scope>NUCLEOTIDE SEQUENCE</scope>
</reference>
<evidence type="ECO:0000256" key="2">
    <source>
        <dbReference type="ARBA" id="ARBA00022737"/>
    </source>
</evidence>
<keyword evidence="4" id="KW-1185">Reference proteome</keyword>
<dbReference type="Gene3D" id="3.80.10.10">
    <property type="entry name" value="Ribonuclease Inhibitor"/>
    <property type="match status" value="1"/>
</dbReference>
<accession>A0A7R9QTU5</accession>
<name>A0A7R9QTU5_9ACAR</name>
<dbReference type="EMBL" id="OC929397">
    <property type="protein sequence ID" value="CAD7658244.1"/>
    <property type="molecule type" value="Genomic_DNA"/>
</dbReference>
<dbReference type="Proteomes" id="UP000728032">
    <property type="component" value="Unassembled WGS sequence"/>
</dbReference>